<keyword evidence="2" id="KW-1185">Reference proteome</keyword>
<dbReference type="EMBL" id="CAXHTA020000001">
    <property type="protein sequence ID" value="CAL5218452.1"/>
    <property type="molecule type" value="Genomic_DNA"/>
</dbReference>
<evidence type="ECO:0000313" key="2">
    <source>
        <dbReference type="Proteomes" id="UP001497392"/>
    </source>
</evidence>
<protein>
    <submittedName>
        <fullName evidence="1">G133 protein</fullName>
    </submittedName>
</protein>
<gene>
    <name evidence="1" type="primary">g133</name>
    <name evidence="1" type="ORF">VP750_LOCUS111</name>
</gene>
<comment type="caution">
    <text evidence="1">The sequence shown here is derived from an EMBL/GenBank/DDBJ whole genome shotgun (WGS) entry which is preliminary data.</text>
</comment>
<accession>A0ABP1FK89</accession>
<sequence>MSSTEDMLRWLEETKKPMQDCTKWLQKEGREFDERMNLRMKTFYGPALQMRSREHALAHVGIPSSFGTFINESMAHLVEDWEHTFLKVLTEQQRQDIKNHFDKDFVSYLNTDLTRYASKFDSSAEATDWSFCPEDKPYLLDIIDRTQDKADREDAASFQEFVRKMERMLSRARANTELFKSRHKEIERSQRQTARMLDQLIHKLYGGQDAFLRAQQDWQRRGREDVWRHTYQTVLTKQQRKAIERHFTEAFISSLNTDLKAPDRDVSKLDSSATAGELSFCCEEKAYMMKCH</sequence>
<proteinExistence type="predicted"/>
<reference evidence="1 2" key="1">
    <citation type="submission" date="2024-06" db="EMBL/GenBank/DDBJ databases">
        <authorList>
            <person name="Kraege A."/>
            <person name="Thomma B."/>
        </authorList>
    </citation>
    <scope>NUCLEOTIDE SEQUENCE [LARGE SCALE GENOMIC DNA]</scope>
</reference>
<name>A0ABP1FK89_9CHLO</name>
<dbReference type="Proteomes" id="UP001497392">
    <property type="component" value="Unassembled WGS sequence"/>
</dbReference>
<organism evidence="1 2">
    <name type="scientific">Coccomyxa viridis</name>
    <dbReference type="NCBI Taxonomy" id="1274662"/>
    <lineage>
        <taxon>Eukaryota</taxon>
        <taxon>Viridiplantae</taxon>
        <taxon>Chlorophyta</taxon>
        <taxon>core chlorophytes</taxon>
        <taxon>Trebouxiophyceae</taxon>
        <taxon>Trebouxiophyceae incertae sedis</taxon>
        <taxon>Coccomyxaceae</taxon>
        <taxon>Coccomyxa</taxon>
    </lineage>
</organism>
<evidence type="ECO:0000313" key="1">
    <source>
        <dbReference type="EMBL" id="CAL5218452.1"/>
    </source>
</evidence>